<evidence type="ECO:0000256" key="1">
    <source>
        <dbReference type="SAM" id="Phobius"/>
    </source>
</evidence>
<reference evidence="2 3" key="1">
    <citation type="journal article" date="2018" name="Nat. Biotechnol.">
        <title>A standardized bacterial taxonomy based on genome phylogeny substantially revises the tree of life.</title>
        <authorList>
            <person name="Parks D.H."/>
            <person name="Chuvochina M."/>
            <person name="Waite D.W."/>
            <person name="Rinke C."/>
            <person name="Skarshewski A."/>
            <person name="Chaumeil P.A."/>
            <person name="Hugenholtz P."/>
        </authorList>
    </citation>
    <scope>NUCLEOTIDE SEQUENCE [LARGE SCALE GENOMIC DNA]</scope>
    <source>
        <strain evidence="2">UBA8733</strain>
    </source>
</reference>
<protein>
    <recommendedName>
        <fullName evidence="4">DUF1499 domain-containing protein</fullName>
    </recommendedName>
</protein>
<dbReference type="Pfam" id="PF07386">
    <property type="entry name" value="DUF1499"/>
    <property type="match status" value="1"/>
</dbReference>
<organism evidence="2 3">
    <name type="scientific">Hyphomonas adhaerens</name>
    <dbReference type="NCBI Taxonomy" id="81029"/>
    <lineage>
        <taxon>Bacteria</taxon>
        <taxon>Pseudomonadati</taxon>
        <taxon>Pseudomonadota</taxon>
        <taxon>Alphaproteobacteria</taxon>
        <taxon>Hyphomonadales</taxon>
        <taxon>Hyphomonadaceae</taxon>
        <taxon>Hyphomonas</taxon>
    </lineage>
</organism>
<keyword evidence="1" id="KW-0472">Membrane</keyword>
<dbReference type="Proteomes" id="UP000259610">
    <property type="component" value="Unassembled WGS sequence"/>
</dbReference>
<name>A0A3B9H3C7_9PROT</name>
<sequence>MGVSGRTCWRDARLDHAGLIHQGRQDRIGAVCLGRTTGRGHLMTNSDQNGGWRGRFSAFALAFAVFGAVWFFIAAGGTKLGLWGWRTGFGTLAMGWGPKIVMAALAVSALAIIVSLVMAPRKRPFMLALGALLVSGLSMGRIYATGENAKRLPPLHDIQTDWANPIMPTPALVSARASTGAYNEIEAAPVIADGAKGNWPGMEGKLVSEVQEQAEFDPDRQKKEVSAPYPHIETAILPAVPFDMAYQAALETVNDRGWTIVTAEPEEGRIEATDTSFWFEFKDDVLIRVQPEGEGGSRVDVRSVSRVGLSDLGANAKRVKLFLEDFEARL</sequence>
<dbReference type="EMBL" id="DMAN01000394">
    <property type="protein sequence ID" value="HAE28956.1"/>
    <property type="molecule type" value="Genomic_DNA"/>
</dbReference>
<feature type="transmembrane region" description="Helical" evidence="1">
    <location>
        <begin position="56"/>
        <end position="76"/>
    </location>
</feature>
<keyword evidence="1" id="KW-0812">Transmembrane</keyword>
<dbReference type="InterPro" id="IPR010865">
    <property type="entry name" value="DUF1499"/>
</dbReference>
<feature type="transmembrane region" description="Helical" evidence="1">
    <location>
        <begin position="96"/>
        <end position="118"/>
    </location>
</feature>
<gene>
    <name evidence="2" type="ORF">DCG58_17490</name>
</gene>
<feature type="transmembrane region" description="Helical" evidence="1">
    <location>
        <begin position="125"/>
        <end position="144"/>
    </location>
</feature>
<evidence type="ECO:0008006" key="4">
    <source>
        <dbReference type="Google" id="ProtNLM"/>
    </source>
</evidence>
<evidence type="ECO:0000313" key="2">
    <source>
        <dbReference type="EMBL" id="HAE28956.1"/>
    </source>
</evidence>
<evidence type="ECO:0000313" key="3">
    <source>
        <dbReference type="Proteomes" id="UP000259610"/>
    </source>
</evidence>
<dbReference type="AlphaFoldDB" id="A0A3B9H3C7"/>
<accession>A0A3B9H3C7</accession>
<comment type="caution">
    <text evidence="2">The sequence shown here is derived from an EMBL/GenBank/DDBJ whole genome shotgun (WGS) entry which is preliminary data.</text>
</comment>
<keyword evidence="1" id="KW-1133">Transmembrane helix</keyword>
<proteinExistence type="predicted"/>